<evidence type="ECO:0000256" key="1">
    <source>
        <dbReference type="SAM" id="MobiDB-lite"/>
    </source>
</evidence>
<evidence type="ECO:0000256" key="2">
    <source>
        <dbReference type="SAM" id="Phobius"/>
    </source>
</evidence>
<dbReference type="EMBL" id="CP035758">
    <property type="protein sequence ID" value="QBD79342.1"/>
    <property type="molecule type" value="Genomic_DNA"/>
</dbReference>
<name>A0A4P6JVH2_KTERU</name>
<feature type="compositionally biased region" description="Basic and acidic residues" evidence="1">
    <location>
        <begin position="1"/>
        <end position="18"/>
    </location>
</feature>
<feature type="transmembrane region" description="Helical" evidence="2">
    <location>
        <begin position="116"/>
        <end position="146"/>
    </location>
</feature>
<evidence type="ECO:0000313" key="3">
    <source>
        <dbReference type="EMBL" id="QBD79342.1"/>
    </source>
</evidence>
<keyword evidence="2" id="KW-0812">Transmembrane</keyword>
<evidence type="ECO:0000313" key="4">
    <source>
        <dbReference type="Proteomes" id="UP000290365"/>
    </source>
</evidence>
<dbReference type="OrthoDB" id="142848at2"/>
<keyword evidence="4" id="KW-1185">Reference proteome</keyword>
<keyword evidence="2" id="KW-1133">Transmembrane helix</keyword>
<dbReference type="Proteomes" id="UP000290365">
    <property type="component" value="Chromosome"/>
</dbReference>
<accession>A0A4P6JVH2</accession>
<proteinExistence type="predicted"/>
<gene>
    <name evidence="3" type="ORF">EPA93_26475</name>
</gene>
<feature type="region of interest" description="Disordered" evidence="1">
    <location>
        <begin position="1"/>
        <end position="27"/>
    </location>
</feature>
<sequence>MSMSEFERRHLHEAKDEPCLSTEPESPYPADFSEDEITFAQELESLFSPDAEELPPYFVQTLLEAEDNRYQAVSSDFEHKVKARVFRELHLERRVTRSYRPSLRSILQAPRLPRPAVALVAACMVLMLVTMAATSNAFSAGLSFLLSGNANNAVQTKPHAPNGYAAPRLRDEERSIVQQKEINVLTAQQQLKFPLYWPTTTPSNYTLRKIFLYNGDDPAWADGPIVQLNYDYMIPGLTTHGTGKITINEFKPLDKTTQVLRLGTAHRLQIENGHVQSVSVDGQWIPIDNSSHEWVYGTNSEMIYEHGGVIFWIVGDQRDGIDAAALGDIATSLQPFIDGNAFRLASRLGNMPEFANNGSEALANTAVYLDKPDAGTSALIVCGPEPSSLDAFPPSKLNIHLPS</sequence>
<dbReference type="AlphaFoldDB" id="A0A4P6JVH2"/>
<organism evidence="3 4">
    <name type="scientific">Ktedonosporobacter rubrisoli</name>
    <dbReference type="NCBI Taxonomy" id="2509675"/>
    <lineage>
        <taxon>Bacteria</taxon>
        <taxon>Bacillati</taxon>
        <taxon>Chloroflexota</taxon>
        <taxon>Ktedonobacteria</taxon>
        <taxon>Ktedonobacterales</taxon>
        <taxon>Ktedonosporobacteraceae</taxon>
        <taxon>Ktedonosporobacter</taxon>
    </lineage>
</organism>
<dbReference type="RefSeq" id="WP_129890395.1">
    <property type="nucleotide sequence ID" value="NZ_CP035758.1"/>
</dbReference>
<dbReference type="KEGG" id="kbs:EPA93_26475"/>
<reference evidence="3 4" key="1">
    <citation type="submission" date="2019-01" db="EMBL/GenBank/DDBJ databases">
        <title>Ktedonosporobacter rubrisoli SCAWS-G2.</title>
        <authorList>
            <person name="Huang Y."/>
            <person name="Yan B."/>
        </authorList>
    </citation>
    <scope>NUCLEOTIDE SEQUENCE [LARGE SCALE GENOMIC DNA]</scope>
    <source>
        <strain evidence="3 4">SCAWS-G2</strain>
    </source>
</reference>
<protein>
    <submittedName>
        <fullName evidence="3">Uncharacterized protein</fullName>
    </submittedName>
</protein>
<keyword evidence="2" id="KW-0472">Membrane</keyword>